<protein>
    <submittedName>
        <fullName evidence="2">Predicted protein</fullName>
    </submittedName>
</protein>
<dbReference type="HOGENOM" id="CLU_004605_0_0_1"/>
<evidence type="ECO:0000313" key="3">
    <source>
        <dbReference type="Proteomes" id="UP000001194"/>
    </source>
</evidence>
<dbReference type="OrthoDB" id="291007at2759"/>
<dbReference type="EMBL" id="DS547099">
    <property type="protein sequence ID" value="EDR09655.1"/>
    <property type="molecule type" value="Genomic_DNA"/>
</dbReference>
<name>B0D7H6_LACBS</name>
<organism evidence="3">
    <name type="scientific">Laccaria bicolor (strain S238N-H82 / ATCC MYA-4686)</name>
    <name type="common">Bicoloured deceiver</name>
    <name type="synonym">Laccaria laccata var. bicolor</name>
    <dbReference type="NCBI Taxonomy" id="486041"/>
    <lineage>
        <taxon>Eukaryota</taxon>
        <taxon>Fungi</taxon>
        <taxon>Dikarya</taxon>
        <taxon>Basidiomycota</taxon>
        <taxon>Agaricomycotina</taxon>
        <taxon>Agaricomycetes</taxon>
        <taxon>Agaricomycetidae</taxon>
        <taxon>Agaricales</taxon>
        <taxon>Agaricineae</taxon>
        <taxon>Hydnangiaceae</taxon>
        <taxon>Laccaria</taxon>
    </lineage>
</organism>
<dbReference type="KEGG" id="lbc:LACBIDRAFT_326160"/>
<gene>
    <name evidence="2" type="ORF">LACBIDRAFT_326160</name>
</gene>
<feature type="region of interest" description="Disordered" evidence="1">
    <location>
        <begin position="22"/>
        <end position="65"/>
    </location>
</feature>
<feature type="compositionally biased region" description="Polar residues" evidence="1">
    <location>
        <begin position="22"/>
        <end position="41"/>
    </location>
</feature>
<reference evidence="2 3" key="1">
    <citation type="journal article" date="2008" name="Nature">
        <title>The genome of Laccaria bicolor provides insights into mycorrhizal symbiosis.</title>
        <authorList>
            <person name="Martin F."/>
            <person name="Aerts A."/>
            <person name="Ahren D."/>
            <person name="Brun A."/>
            <person name="Danchin E.G.J."/>
            <person name="Duchaussoy F."/>
            <person name="Gibon J."/>
            <person name="Kohler A."/>
            <person name="Lindquist E."/>
            <person name="Pereda V."/>
            <person name="Salamov A."/>
            <person name="Shapiro H.J."/>
            <person name="Wuyts J."/>
            <person name="Blaudez D."/>
            <person name="Buee M."/>
            <person name="Brokstein P."/>
            <person name="Canbaeck B."/>
            <person name="Cohen D."/>
            <person name="Courty P.E."/>
            <person name="Coutinho P.M."/>
            <person name="Delaruelle C."/>
            <person name="Detter J.C."/>
            <person name="Deveau A."/>
            <person name="DiFazio S."/>
            <person name="Duplessis S."/>
            <person name="Fraissinet-Tachet L."/>
            <person name="Lucic E."/>
            <person name="Frey-Klett P."/>
            <person name="Fourrey C."/>
            <person name="Feussner I."/>
            <person name="Gay G."/>
            <person name="Grimwood J."/>
            <person name="Hoegger P.J."/>
            <person name="Jain P."/>
            <person name="Kilaru S."/>
            <person name="Labbe J."/>
            <person name="Lin Y.C."/>
            <person name="Legue V."/>
            <person name="Le Tacon F."/>
            <person name="Marmeisse R."/>
            <person name="Melayah D."/>
            <person name="Montanini B."/>
            <person name="Muratet M."/>
            <person name="Nehls U."/>
            <person name="Niculita-Hirzel H."/>
            <person name="Oudot-Le Secq M.P."/>
            <person name="Peter M."/>
            <person name="Quesneville H."/>
            <person name="Rajashekar B."/>
            <person name="Reich M."/>
            <person name="Rouhier N."/>
            <person name="Schmutz J."/>
            <person name="Yin T."/>
            <person name="Chalot M."/>
            <person name="Henrissat B."/>
            <person name="Kuees U."/>
            <person name="Lucas S."/>
            <person name="Van de Peer Y."/>
            <person name="Podila G.K."/>
            <person name="Polle A."/>
            <person name="Pukkila P.J."/>
            <person name="Richardson P.M."/>
            <person name="Rouze P."/>
            <person name="Sanders I.R."/>
            <person name="Stajich J.E."/>
            <person name="Tunlid A."/>
            <person name="Tuskan G."/>
            <person name="Grigoriev I.V."/>
        </authorList>
    </citation>
    <scope>NUCLEOTIDE SEQUENCE [LARGE SCALE GENOMIC DNA]</scope>
    <source>
        <strain evidence="3">S238N-H82 / ATCC MYA-4686</strain>
    </source>
</reference>
<keyword evidence="3" id="KW-1185">Reference proteome</keyword>
<accession>B0D7H6</accession>
<dbReference type="RefSeq" id="XP_001880004.1">
    <property type="nucleotide sequence ID" value="XM_001879969.1"/>
</dbReference>
<evidence type="ECO:0000256" key="1">
    <source>
        <dbReference type="SAM" id="MobiDB-lite"/>
    </source>
</evidence>
<proteinExistence type="predicted"/>
<dbReference type="AlphaFoldDB" id="B0D7H6"/>
<dbReference type="InParanoid" id="B0D7H6"/>
<dbReference type="Proteomes" id="UP000001194">
    <property type="component" value="Unassembled WGS sequence"/>
</dbReference>
<evidence type="ECO:0000313" key="2">
    <source>
        <dbReference type="EMBL" id="EDR09655.1"/>
    </source>
</evidence>
<feature type="region of interest" description="Disordered" evidence="1">
    <location>
        <begin position="608"/>
        <end position="630"/>
    </location>
</feature>
<sequence length="670" mass="73320">MTYIDDRDNVYSNLVSNYVNSDTAASTTSHGPATTSQTVPTDSKPVTVDTTSQKPPPSFRLNDTSPAKGADFLKLVQKEVLKLFNSTAGQAFVVQFPGRFLQESLYAWDTDTAGIYGQFTKSIVVNEMEVRLVDQGQVIGASNGSNIPITYEQIINILIPGFNDSQANLAKQQDRIRKLSPTGDSDSSFAVSNELDDGKVNRMELAEALMEEYLTAKTVREAQLPAKYDDAVVFGYSHTIRQYLGYMDIKSPAELLQDAKDSFRESSASFLDGSMKVYPIQMFLVDWYRSFSTPFTMEDLTSDPDAIQQQIDAKSKRIDALQTRLAFLQGTPKANLDEWKKKLDEAQSAKAQDNTNVVSLALTFVSTAGVFLMTEFVSAASALDIAAKLYQGIEGAMKKAGEAHVAVINASRAYATLLAEIAAAEDLRDVTELTTLLESLRFDASGDVKPCKDTKDVKNADVFTFPPATSDGSRWQEIIINTKRRTCSKRRTSLLTLIQRIQDYPSGGADILNLRRIPARTTKAISSNLTSKWRLVSGLRWSQSLEADVRAAGGILMWSTSSSSNVSSSHQMVSTQTTADGFIIRIPSPRQGSAAVALNHAAQSQVAQEAAVGKEKSQTPKTSVLPRPKAMTEAQPSLTIIIILLSRSLKSMTLVTCGFRLFQTRTTSSI</sequence>
<dbReference type="GeneID" id="6075396"/>